<dbReference type="AlphaFoldDB" id="A0A1F8B775"/>
<dbReference type="InterPro" id="IPR036569">
    <property type="entry name" value="RpiB_LacA_LacB_sf"/>
</dbReference>
<dbReference type="Proteomes" id="UP000176404">
    <property type="component" value="Unassembled WGS sequence"/>
</dbReference>
<comment type="caution">
    <text evidence="2">The sequence shown here is derived from an EMBL/GenBank/DDBJ whole genome shotgun (WGS) entry which is preliminary data.</text>
</comment>
<protein>
    <recommendedName>
        <fullName evidence="4">Ribose-5-phosphate isomerase</fullName>
    </recommendedName>
</protein>
<dbReference type="PIRSF" id="PIRSF005384">
    <property type="entry name" value="RpiB_LacA_B"/>
    <property type="match status" value="1"/>
</dbReference>
<reference evidence="2 3" key="1">
    <citation type="journal article" date="2016" name="Nat. Commun.">
        <title>Thousands of microbial genomes shed light on interconnected biogeochemical processes in an aquifer system.</title>
        <authorList>
            <person name="Anantharaman K."/>
            <person name="Brown C.T."/>
            <person name="Hug L.A."/>
            <person name="Sharon I."/>
            <person name="Castelle C.J."/>
            <person name="Probst A.J."/>
            <person name="Thomas B.C."/>
            <person name="Singh A."/>
            <person name="Wilkins M.J."/>
            <person name="Karaoz U."/>
            <person name="Brodie E.L."/>
            <person name="Williams K.H."/>
            <person name="Hubbard S.S."/>
            <person name="Banfield J.F."/>
        </authorList>
    </citation>
    <scope>NUCLEOTIDE SEQUENCE [LARGE SCALE GENOMIC DNA]</scope>
</reference>
<name>A0A1F8B775_9BACT</name>
<dbReference type="GO" id="GO:0009052">
    <property type="term" value="P:pentose-phosphate shunt, non-oxidative branch"/>
    <property type="evidence" value="ECO:0007669"/>
    <property type="project" value="TreeGrafter"/>
</dbReference>
<evidence type="ECO:0008006" key="4">
    <source>
        <dbReference type="Google" id="ProtNLM"/>
    </source>
</evidence>
<evidence type="ECO:0000313" key="2">
    <source>
        <dbReference type="EMBL" id="OGM59894.1"/>
    </source>
</evidence>
<gene>
    <name evidence="2" type="ORF">A2892_02830</name>
</gene>
<dbReference type="NCBIfam" id="TIGR00689">
    <property type="entry name" value="rpiB_lacA_lacB"/>
    <property type="match status" value="1"/>
</dbReference>
<dbReference type="Gene3D" id="3.40.1400.10">
    <property type="entry name" value="Sugar-phosphate isomerase, RpiB/LacA/LacB"/>
    <property type="match status" value="1"/>
</dbReference>
<dbReference type="Pfam" id="PF02502">
    <property type="entry name" value="LacAB_rpiB"/>
    <property type="match status" value="1"/>
</dbReference>
<dbReference type="GO" id="GO:0004751">
    <property type="term" value="F:ribose-5-phosphate isomerase activity"/>
    <property type="evidence" value="ECO:0007669"/>
    <property type="project" value="TreeGrafter"/>
</dbReference>
<organism evidence="2 3">
    <name type="scientific">Candidatus Woesebacteria bacterium RIFCSPLOWO2_01_FULL_39_10b</name>
    <dbReference type="NCBI Taxonomy" id="1802517"/>
    <lineage>
        <taxon>Bacteria</taxon>
        <taxon>Candidatus Woeseibacteriota</taxon>
    </lineage>
</organism>
<dbReference type="EMBL" id="MGHD01000012">
    <property type="protein sequence ID" value="OGM59894.1"/>
    <property type="molecule type" value="Genomic_DNA"/>
</dbReference>
<dbReference type="NCBIfam" id="NF004051">
    <property type="entry name" value="PRK05571.1"/>
    <property type="match status" value="1"/>
</dbReference>
<dbReference type="STRING" id="1802517.A2892_02830"/>
<comment type="similarity">
    <text evidence="1">Belongs to the LacAB/RpiB family.</text>
</comment>
<dbReference type="SUPFAM" id="SSF89623">
    <property type="entry name" value="Ribose/Galactose isomerase RpiB/AlsB"/>
    <property type="match status" value="1"/>
</dbReference>
<evidence type="ECO:0000256" key="1">
    <source>
        <dbReference type="ARBA" id="ARBA00008754"/>
    </source>
</evidence>
<dbReference type="InterPro" id="IPR003500">
    <property type="entry name" value="RpiB_LacA_LacB"/>
</dbReference>
<accession>A0A1F8B775</accession>
<sequence length="149" mass="17032">MKIYIGTDHHGFKLKEKIKGWLIHWGYKFEDLGAVKFDPHDDYTIYAEKVASVVGKGKNLRGILLCKSGVGMDITANKFDGVRASIGKAAKQVKAGRRDDDMNILVIAADYTSEDEAKEMARAFLETEFDEKKRHKRRLEEIKRIEENN</sequence>
<dbReference type="PANTHER" id="PTHR30345">
    <property type="entry name" value="RIBOSE-5-PHOSPHATE ISOMERASE B"/>
    <property type="match status" value="1"/>
</dbReference>
<proteinExistence type="inferred from homology"/>
<evidence type="ECO:0000313" key="3">
    <source>
        <dbReference type="Proteomes" id="UP000176404"/>
    </source>
</evidence>
<dbReference type="PANTHER" id="PTHR30345:SF0">
    <property type="entry name" value="DNA DAMAGE-REPAIR_TOLERATION PROTEIN DRT102"/>
    <property type="match status" value="1"/>
</dbReference>
<dbReference type="GO" id="GO:0019316">
    <property type="term" value="P:D-allose catabolic process"/>
    <property type="evidence" value="ECO:0007669"/>
    <property type="project" value="TreeGrafter"/>
</dbReference>